<evidence type="ECO:0000256" key="13">
    <source>
        <dbReference type="ARBA" id="ARBA00022833"/>
    </source>
</evidence>
<dbReference type="CDD" id="cd18794">
    <property type="entry name" value="SF2_C_RecQ"/>
    <property type="match status" value="1"/>
</dbReference>
<evidence type="ECO:0000256" key="5">
    <source>
        <dbReference type="ARBA" id="ARBA00005446"/>
    </source>
</evidence>
<dbReference type="GO" id="GO:0043138">
    <property type="term" value="F:3'-5' DNA helicase activity"/>
    <property type="evidence" value="ECO:0007669"/>
    <property type="project" value="UniProtKB-EC"/>
</dbReference>
<dbReference type="GO" id="GO:0004930">
    <property type="term" value="F:G protein-coupled receptor activity"/>
    <property type="evidence" value="ECO:0007669"/>
    <property type="project" value="InterPro"/>
</dbReference>
<feature type="transmembrane region" description="Helical" evidence="29">
    <location>
        <begin position="262"/>
        <end position="284"/>
    </location>
</feature>
<evidence type="ECO:0000256" key="28">
    <source>
        <dbReference type="SAM" id="MobiDB-lite"/>
    </source>
</evidence>
<keyword evidence="8 29" id="KW-0812">Transmembrane</keyword>
<dbReference type="Gene3D" id="4.10.60.10">
    <property type="entry name" value="Zinc finger, CCHC-type"/>
    <property type="match status" value="1"/>
</dbReference>
<feature type="compositionally biased region" description="Basic and acidic residues" evidence="28">
    <location>
        <begin position="406"/>
        <end position="419"/>
    </location>
</feature>
<feature type="compositionally biased region" description="Basic and acidic residues" evidence="28">
    <location>
        <begin position="933"/>
        <end position="947"/>
    </location>
</feature>
<evidence type="ECO:0000256" key="17">
    <source>
        <dbReference type="ARBA" id="ARBA00023136"/>
    </source>
</evidence>
<evidence type="ECO:0000256" key="15">
    <source>
        <dbReference type="ARBA" id="ARBA00022989"/>
    </source>
</evidence>
<dbReference type="Proteomes" id="UP000319801">
    <property type="component" value="Unassembled WGS sequence"/>
</dbReference>
<evidence type="ECO:0000259" key="33">
    <source>
        <dbReference type="PROSITE" id="PS51194"/>
    </source>
</evidence>
<keyword evidence="15 29" id="KW-1133">Transmembrane helix</keyword>
<reference evidence="34 35" key="1">
    <citation type="journal article" date="2019" name="Genome Biol. Evol.">
        <title>Whole-Genome Sequencing of the Giant Devil Catfish, Bagarius yarrelli.</title>
        <authorList>
            <person name="Jiang W."/>
            <person name="Lv Y."/>
            <person name="Cheng L."/>
            <person name="Yang K."/>
            <person name="Chao B."/>
            <person name="Wang X."/>
            <person name="Li Y."/>
            <person name="Pan X."/>
            <person name="You X."/>
            <person name="Zhang Y."/>
            <person name="Yang J."/>
            <person name="Li J."/>
            <person name="Zhang X."/>
            <person name="Liu S."/>
            <person name="Sun C."/>
            <person name="Yang J."/>
            <person name="Shi Q."/>
        </authorList>
    </citation>
    <scope>NUCLEOTIDE SEQUENCE [LARGE SCALE GENOMIC DNA]</scope>
    <source>
        <strain evidence="34">JWS20170419001</strain>
        <tissue evidence="34">Muscle</tissue>
    </source>
</reference>
<feature type="transmembrane region" description="Helical" evidence="29">
    <location>
        <begin position="144"/>
        <end position="166"/>
    </location>
</feature>
<evidence type="ECO:0000256" key="23">
    <source>
        <dbReference type="ARBA" id="ARBA00074290"/>
    </source>
</evidence>
<feature type="domain" description="CCHC-type" evidence="30">
    <location>
        <begin position="868"/>
        <end position="882"/>
    </location>
</feature>
<feature type="domain" description="Helicase ATP-binding" evidence="32">
    <location>
        <begin position="974"/>
        <end position="1138"/>
    </location>
</feature>
<keyword evidence="12 34" id="KW-0347">Helicase</keyword>
<feature type="region of interest" description="Disordered" evidence="28">
    <location>
        <begin position="616"/>
        <end position="802"/>
    </location>
</feature>
<feature type="region of interest" description="Disordered" evidence="28">
    <location>
        <begin position="406"/>
        <end position="452"/>
    </location>
</feature>
<dbReference type="SMART" id="SM00487">
    <property type="entry name" value="DEXDc"/>
    <property type="match status" value="1"/>
</dbReference>
<dbReference type="OrthoDB" id="18781at2759"/>
<dbReference type="FunFam" id="3.40.50.300:FF:001084">
    <property type="entry name" value="RecQ like helicase 4"/>
    <property type="match status" value="1"/>
</dbReference>
<evidence type="ECO:0000256" key="1">
    <source>
        <dbReference type="ARBA" id="ARBA00001947"/>
    </source>
</evidence>
<keyword evidence="18" id="KW-0413">Isomerase</keyword>
<evidence type="ECO:0000256" key="25">
    <source>
        <dbReference type="ARBA" id="ARBA00078242"/>
    </source>
</evidence>
<feature type="region of interest" description="Disordered" evidence="28">
    <location>
        <begin position="919"/>
        <end position="975"/>
    </location>
</feature>
<keyword evidence="11" id="KW-0378">Hydrolase</keyword>
<accession>A0A556UEZ6</accession>
<dbReference type="InterPro" id="IPR011545">
    <property type="entry name" value="DEAD/DEAH_box_helicase_dom"/>
</dbReference>
<evidence type="ECO:0000256" key="27">
    <source>
        <dbReference type="PROSITE-ProRule" id="PRU00047"/>
    </source>
</evidence>
<proteinExistence type="inferred from homology"/>
<dbReference type="GO" id="GO:0005694">
    <property type="term" value="C:chromosome"/>
    <property type="evidence" value="ECO:0007669"/>
    <property type="project" value="TreeGrafter"/>
</dbReference>
<evidence type="ECO:0000256" key="14">
    <source>
        <dbReference type="ARBA" id="ARBA00022840"/>
    </source>
</evidence>
<evidence type="ECO:0000256" key="18">
    <source>
        <dbReference type="ARBA" id="ARBA00023235"/>
    </source>
</evidence>
<keyword evidence="7" id="KW-0597">Phosphoprotein</keyword>
<comment type="catalytic activity">
    <reaction evidence="22">
        <text>ATP + H2O = ADP + phosphate + H(+)</text>
        <dbReference type="Rhea" id="RHEA:13065"/>
        <dbReference type="ChEBI" id="CHEBI:15377"/>
        <dbReference type="ChEBI" id="CHEBI:15378"/>
        <dbReference type="ChEBI" id="CHEBI:30616"/>
        <dbReference type="ChEBI" id="CHEBI:43474"/>
        <dbReference type="ChEBI" id="CHEBI:456216"/>
    </reaction>
</comment>
<comment type="catalytic activity">
    <reaction evidence="20">
        <text>Couples ATP hydrolysis with the unwinding of duplex DNA by translocating in the 3'-5' direction.</text>
        <dbReference type="EC" id="5.6.2.4"/>
    </reaction>
</comment>
<dbReference type="PROSITE" id="PS51192">
    <property type="entry name" value="HELICASE_ATP_BIND_1"/>
    <property type="match status" value="1"/>
</dbReference>
<dbReference type="GO" id="GO:0016787">
    <property type="term" value="F:hydrolase activity"/>
    <property type="evidence" value="ECO:0007669"/>
    <property type="project" value="UniProtKB-KW"/>
</dbReference>
<evidence type="ECO:0000256" key="26">
    <source>
        <dbReference type="ARBA" id="ARBA00084018"/>
    </source>
</evidence>
<feature type="compositionally biased region" description="Polar residues" evidence="28">
    <location>
        <begin position="546"/>
        <end position="557"/>
    </location>
</feature>
<feature type="domain" description="G-protein coupled receptors family 1 profile" evidence="31">
    <location>
        <begin position="36"/>
        <end position="314"/>
    </location>
</feature>
<dbReference type="GO" id="GO:0005524">
    <property type="term" value="F:ATP binding"/>
    <property type="evidence" value="ECO:0007669"/>
    <property type="project" value="UniProtKB-KW"/>
</dbReference>
<dbReference type="GO" id="GO:0009378">
    <property type="term" value="F:four-way junction helicase activity"/>
    <property type="evidence" value="ECO:0007669"/>
    <property type="project" value="TreeGrafter"/>
</dbReference>
<keyword evidence="9" id="KW-0479">Metal-binding</keyword>
<dbReference type="InterPro" id="IPR027417">
    <property type="entry name" value="P-loop_NTPase"/>
</dbReference>
<dbReference type="PROSITE" id="PS50158">
    <property type="entry name" value="ZF_CCHC"/>
    <property type="match status" value="1"/>
</dbReference>
<dbReference type="InterPro" id="IPR036875">
    <property type="entry name" value="Znf_CCHC_sf"/>
</dbReference>
<feature type="transmembrane region" description="Helical" evidence="29">
    <location>
        <begin position="214"/>
        <end position="233"/>
    </location>
</feature>
<dbReference type="SUPFAM" id="SSF52540">
    <property type="entry name" value="P-loop containing nucleoside triphosphate hydrolases"/>
    <property type="match status" value="1"/>
</dbReference>
<comment type="subcellular location">
    <subcellularLocation>
        <location evidence="4">Cytoplasm</location>
    </subcellularLocation>
    <subcellularLocation>
        <location evidence="3">Membrane</location>
    </subcellularLocation>
    <subcellularLocation>
        <location evidence="2">Nucleus</location>
    </subcellularLocation>
</comment>
<evidence type="ECO:0000256" key="21">
    <source>
        <dbReference type="ARBA" id="ARBA00034808"/>
    </source>
</evidence>
<dbReference type="InterPro" id="IPR014001">
    <property type="entry name" value="Helicase_ATP-bd"/>
</dbReference>
<feature type="transmembrane region" description="Helical" evidence="29">
    <location>
        <begin position="24"/>
        <end position="49"/>
    </location>
</feature>
<evidence type="ECO:0000256" key="7">
    <source>
        <dbReference type="ARBA" id="ARBA00022553"/>
    </source>
</evidence>
<feature type="compositionally biased region" description="Basic and acidic residues" evidence="28">
    <location>
        <begin position="1379"/>
        <end position="1392"/>
    </location>
</feature>
<feature type="compositionally biased region" description="Basic and acidic residues" evidence="28">
    <location>
        <begin position="692"/>
        <end position="703"/>
    </location>
</feature>
<feature type="region of interest" description="Disordered" evidence="28">
    <location>
        <begin position="473"/>
        <end position="560"/>
    </location>
</feature>
<dbReference type="InterPro" id="IPR001650">
    <property type="entry name" value="Helicase_C-like"/>
</dbReference>
<evidence type="ECO:0000259" key="31">
    <source>
        <dbReference type="PROSITE" id="PS50262"/>
    </source>
</evidence>
<feature type="region of interest" description="Disordered" evidence="28">
    <location>
        <begin position="1365"/>
        <end position="1392"/>
    </location>
</feature>
<dbReference type="Gene3D" id="1.10.10.1460">
    <property type="match status" value="1"/>
</dbReference>
<evidence type="ECO:0000256" key="9">
    <source>
        <dbReference type="ARBA" id="ARBA00022723"/>
    </source>
</evidence>
<dbReference type="PRINTS" id="PR00237">
    <property type="entry name" value="GPCRRHODOPSN"/>
</dbReference>
<evidence type="ECO:0000256" key="19">
    <source>
        <dbReference type="ARBA" id="ARBA00023242"/>
    </source>
</evidence>
<dbReference type="GO" id="GO:0008270">
    <property type="term" value="F:zinc ion binding"/>
    <property type="evidence" value="ECO:0007669"/>
    <property type="project" value="UniProtKB-KW"/>
</dbReference>
<dbReference type="FunFam" id="3.40.50.300:FF:000772">
    <property type="entry name" value="ATP-dependent DNA helicase Q4"/>
    <property type="match status" value="1"/>
</dbReference>
<dbReference type="Pfam" id="PF00271">
    <property type="entry name" value="Helicase_C"/>
    <property type="match status" value="1"/>
</dbReference>
<protein>
    <recommendedName>
        <fullName evidence="23">ATP-dependent DNA helicase Q4</fullName>
        <ecNumber evidence="21">5.6.2.4</ecNumber>
    </recommendedName>
    <alternativeName>
        <fullName evidence="24">DNA 3'-5' helicase RecQ4</fullName>
    </alternativeName>
    <alternativeName>
        <fullName evidence="25">DNA helicase, RecQ-like type 4</fullName>
    </alternativeName>
    <alternativeName>
        <fullName evidence="26">RecQ protein-like 4</fullName>
    </alternativeName>
</protein>
<dbReference type="GO" id="GO:0000724">
    <property type="term" value="P:double-strand break repair via homologous recombination"/>
    <property type="evidence" value="ECO:0007669"/>
    <property type="project" value="TreeGrafter"/>
</dbReference>
<dbReference type="GO" id="GO:0000723">
    <property type="term" value="P:telomere maintenance"/>
    <property type="evidence" value="ECO:0007669"/>
    <property type="project" value="TreeGrafter"/>
</dbReference>
<feature type="transmembrane region" description="Helical" evidence="29">
    <location>
        <begin position="61"/>
        <end position="82"/>
    </location>
</feature>
<sequence length="1582" mass="175865">MISNKTVTLVKKAGTGQLTGVPMALYLVLVLLGIFGNAMVILVVGDSIIREPGGGRNSDMILVNMALSNLLVSVVRNILLVTSDFGLEVLPGKDWCQFLMGLWVWLRSVNVWSTLFLSAFHFYTLKRVGPPTASLNPSRGPPTGLLMSFGLIWGLNLIYSVPAFVYSTNGGKNASETLMLVSSTTRPLLGCLWDFPSVDSGLIFATTSMVIHEVIPLFLMSTTNLGSLLILYAHGNAHKNASKNQDAPVLRRVPAERRAAKVILALIVLFIISWGASVISVNYFNYNRGASSSNMLILARFSNSAFIAFSPVILAVGHRKLREDFGDNLKFIKVSHNCTNIFSQRELNRSIVINMDRYNDLKILLKQWEQSFFQTHNRKPNKDDISAAPEDTKKLYKEYRLLKEAKEKTTHENEDRVPKQEVQAAGTADCWGSHLNRKNLPPAPSKLTSTDKETLQASAQYFGMKLKSNLVSSLSKDRSFSLKKSVTPRRTPGKSRKDGVTANSAPEDVTTCSPKPANTSPAPVPSPGQTGSTDHLDEPSDPFPSFTPSKLSSLNTKTPDKSLEKAHFLRQSMTKRLSCVDMGWLERCQVFTEVKGEHKPVAGNTDLPEKHRIAENSARHKKAAIENKPSGDLTTPQVHAEKFPVDVGRTSIETTEKEMKPCVPEGQEGIEEPSPPSKTKKHPKKPRLRTAPNHEDPSYEQKTVRKKGRKRQRETEEGEEQAGQTESVQKKRKTKKDNSAEEKPVRRGRKKKDVEDEEGENPPEIKVPTKPKMPQENLLGEVDEEDIRAASSRKKNPVRSRVTKNTDGNFVKINLKKKSHVKGFALRGAALRKQMYMQKFQLKGERFGGGGGRGRGRFGGFNRQGDVCYKCGGTGHWARDCRGAAPVVGGAPLKDADPEEEEEEEPFELPTLEEVARATGTLRSEPIAVPAGMRDESEKKEDDKGEEILLNVIRPDYERPAPPPPMEPLYSPQEDGKVQGLSTLVVLSTGMGKSLCYQLPAYLYAQRSKCITLVVSPLVSLMDDQLSGIPPKLKAACIHSNMSQKQREAAIEKALVGGGHSGSGCLPPADQLPPVAFACIDEAHCVSEWSHNFRPCYLRLCKVLKDRLGVRCLLGLTATATLSTAMDIAHHLGISDQEGIAVRSAAVPHNLQLSVSMDRDKEQALVSLLKGERFGALESIIVYCTRREETSRIAALLRTCLQGVMLRESSRPVIEDKEDNPVGKKKKALARKKIRKPLKWIAEAYHAGMSASERRRVQNNFMCGELRVVVATVAFGMGLDKSDVRGIVHYNMPKSFESYVQEIGRAGRDGEPAHCHLFLNPEGGDLHELRRHIHADTVDYFTVKRLVQKVFPACKCKRIHQHQEIAQHSRRRGRSTRGGGKEKKWDCRNPHGKGIEQEGSEMVFLANLQESEGSVWGQRVCHTHERAVPMQDTVDELDITEEGLAGRTGVEDFRVLTLGGWGGGAGRHTMGWQLPRGQKGLSRCSGVVQVGPGVNVEFSALSFYFRSYGDLTPEELDEVCAFLYSRVQTQERTQLYQLKASFKAFRSPCYPAQTYGRDRRYWRKYLQFDFNELIRLGHSGDY</sequence>
<feature type="compositionally biased region" description="Polar residues" evidence="28">
    <location>
        <begin position="510"/>
        <end position="533"/>
    </location>
</feature>
<dbReference type="PROSITE" id="PS51194">
    <property type="entry name" value="HELICASE_CTER"/>
    <property type="match status" value="1"/>
</dbReference>
<evidence type="ECO:0000256" key="24">
    <source>
        <dbReference type="ARBA" id="ARBA00076756"/>
    </source>
</evidence>
<dbReference type="FunFam" id="1.10.10.1460:FF:000001">
    <property type="entry name" value="DNA replication regulator Sld2"/>
    <property type="match status" value="1"/>
</dbReference>
<evidence type="ECO:0000256" key="29">
    <source>
        <dbReference type="SAM" id="Phobius"/>
    </source>
</evidence>
<keyword evidence="13" id="KW-0862">Zinc</keyword>
<evidence type="ECO:0000259" key="32">
    <source>
        <dbReference type="PROSITE" id="PS51192"/>
    </source>
</evidence>
<gene>
    <name evidence="34" type="ORF">Baya_10137</name>
</gene>
<dbReference type="CDD" id="cd22289">
    <property type="entry name" value="RecQL4_SLD2_NTD"/>
    <property type="match status" value="1"/>
</dbReference>
<dbReference type="GO" id="GO:0003677">
    <property type="term" value="F:DNA binding"/>
    <property type="evidence" value="ECO:0007669"/>
    <property type="project" value="UniProtKB-KW"/>
</dbReference>
<keyword evidence="27" id="KW-0863">Zinc-finger</keyword>
<dbReference type="GO" id="GO:0005634">
    <property type="term" value="C:nucleus"/>
    <property type="evidence" value="ECO:0007669"/>
    <property type="project" value="UniProtKB-SubCell"/>
</dbReference>
<dbReference type="InterPro" id="IPR000276">
    <property type="entry name" value="GPCR_Rhodpsn"/>
</dbReference>
<keyword evidence="14" id="KW-0067">ATP-binding</keyword>
<dbReference type="EMBL" id="VCAZ01000067">
    <property type="protein sequence ID" value="TSO47175.1"/>
    <property type="molecule type" value="Genomic_DNA"/>
</dbReference>
<comment type="cofactor">
    <cofactor evidence="1">
        <name>Zn(2+)</name>
        <dbReference type="ChEBI" id="CHEBI:29105"/>
    </cofactor>
</comment>
<feature type="compositionally biased region" description="Basic and acidic residues" evidence="28">
    <location>
        <begin position="736"/>
        <end position="745"/>
    </location>
</feature>
<comment type="caution">
    <text evidence="34">The sequence shown here is derived from an EMBL/GenBank/DDBJ whole genome shotgun (WGS) entry which is preliminary data.</text>
</comment>
<dbReference type="Pfam" id="PF00270">
    <property type="entry name" value="DEAD"/>
    <property type="match status" value="1"/>
</dbReference>
<keyword evidence="16" id="KW-0238">DNA-binding</keyword>
<dbReference type="PANTHER" id="PTHR13710">
    <property type="entry name" value="DNA HELICASE RECQ FAMILY MEMBER"/>
    <property type="match status" value="1"/>
</dbReference>
<dbReference type="GO" id="GO:0005737">
    <property type="term" value="C:cytoplasm"/>
    <property type="evidence" value="ECO:0007669"/>
    <property type="project" value="UniProtKB-SubCell"/>
</dbReference>
<evidence type="ECO:0000256" key="4">
    <source>
        <dbReference type="ARBA" id="ARBA00004496"/>
    </source>
</evidence>
<evidence type="ECO:0000256" key="2">
    <source>
        <dbReference type="ARBA" id="ARBA00004123"/>
    </source>
</evidence>
<feature type="domain" description="Helicase C-terminal" evidence="33">
    <location>
        <begin position="1161"/>
        <end position="1358"/>
    </location>
</feature>
<evidence type="ECO:0000256" key="8">
    <source>
        <dbReference type="ARBA" id="ARBA00022692"/>
    </source>
</evidence>
<dbReference type="InterPro" id="IPR017452">
    <property type="entry name" value="GPCR_Rhodpsn_7TM"/>
</dbReference>
<dbReference type="SUPFAM" id="SSF81321">
    <property type="entry name" value="Family A G protein-coupled receptor-like"/>
    <property type="match status" value="1"/>
</dbReference>
<comment type="similarity">
    <text evidence="5">Belongs to the helicase family. RecQ subfamily.</text>
</comment>
<evidence type="ECO:0000256" key="3">
    <source>
        <dbReference type="ARBA" id="ARBA00004370"/>
    </source>
</evidence>
<evidence type="ECO:0000256" key="22">
    <source>
        <dbReference type="ARBA" id="ARBA00049360"/>
    </source>
</evidence>
<dbReference type="PANTHER" id="PTHR13710:SF108">
    <property type="entry name" value="ATP-DEPENDENT DNA HELICASE Q4"/>
    <property type="match status" value="1"/>
</dbReference>
<dbReference type="InterPro" id="IPR001878">
    <property type="entry name" value="Znf_CCHC"/>
</dbReference>
<dbReference type="PROSITE" id="PS50262">
    <property type="entry name" value="G_PROTEIN_RECEP_F1_2"/>
    <property type="match status" value="1"/>
</dbReference>
<evidence type="ECO:0000313" key="34">
    <source>
        <dbReference type="EMBL" id="TSO47175.1"/>
    </source>
</evidence>
<dbReference type="Pfam" id="PF00098">
    <property type="entry name" value="zf-CCHC"/>
    <property type="match status" value="1"/>
</dbReference>
<feature type="compositionally biased region" description="Basic residues" evidence="28">
    <location>
        <begin position="791"/>
        <end position="802"/>
    </location>
</feature>
<evidence type="ECO:0000259" key="30">
    <source>
        <dbReference type="PROSITE" id="PS50158"/>
    </source>
</evidence>
<keyword evidence="17 29" id="KW-0472">Membrane</keyword>
<feature type="transmembrane region" description="Helical" evidence="29">
    <location>
        <begin position="296"/>
        <end position="316"/>
    </location>
</feature>
<feature type="compositionally biased region" description="Basic residues" evidence="28">
    <location>
        <begin position="678"/>
        <end position="688"/>
    </location>
</feature>
<keyword evidence="6" id="KW-0963">Cytoplasm</keyword>
<evidence type="ECO:0000256" key="16">
    <source>
        <dbReference type="ARBA" id="ARBA00023125"/>
    </source>
</evidence>
<organism evidence="34 35">
    <name type="scientific">Bagarius yarrelli</name>
    <name type="common">Goonch</name>
    <name type="synonym">Bagrus yarrelli</name>
    <dbReference type="NCBI Taxonomy" id="175774"/>
    <lineage>
        <taxon>Eukaryota</taxon>
        <taxon>Metazoa</taxon>
        <taxon>Chordata</taxon>
        <taxon>Craniata</taxon>
        <taxon>Vertebrata</taxon>
        <taxon>Euteleostomi</taxon>
        <taxon>Actinopterygii</taxon>
        <taxon>Neopterygii</taxon>
        <taxon>Teleostei</taxon>
        <taxon>Ostariophysi</taxon>
        <taxon>Siluriformes</taxon>
        <taxon>Sisoridae</taxon>
        <taxon>Sisorinae</taxon>
        <taxon>Bagarius</taxon>
    </lineage>
</organism>
<keyword evidence="19" id="KW-0539">Nucleus</keyword>
<dbReference type="SMART" id="SM00490">
    <property type="entry name" value="HELICc"/>
    <property type="match status" value="1"/>
</dbReference>
<dbReference type="SMART" id="SM00343">
    <property type="entry name" value="ZnF_C2HC"/>
    <property type="match status" value="1"/>
</dbReference>
<evidence type="ECO:0000256" key="20">
    <source>
        <dbReference type="ARBA" id="ARBA00034617"/>
    </source>
</evidence>
<dbReference type="CDD" id="cd00637">
    <property type="entry name" value="7tm_classA_rhodopsin-like"/>
    <property type="match status" value="1"/>
</dbReference>
<keyword evidence="10" id="KW-0547">Nucleotide-binding</keyword>
<dbReference type="SUPFAM" id="SSF57756">
    <property type="entry name" value="Retrovirus zinc finger-like domains"/>
    <property type="match status" value="1"/>
</dbReference>
<dbReference type="GO" id="GO:0016020">
    <property type="term" value="C:membrane"/>
    <property type="evidence" value="ECO:0007669"/>
    <property type="project" value="UniProtKB-SubCell"/>
</dbReference>
<feature type="transmembrane region" description="Helical" evidence="29">
    <location>
        <begin position="102"/>
        <end position="123"/>
    </location>
</feature>
<evidence type="ECO:0000313" key="35">
    <source>
        <dbReference type="Proteomes" id="UP000319801"/>
    </source>
</evidence>
<dbReference type="Gene3D" id="1.20.1070.10">
    <property type="entry name" value="Rhodopsin 7-helix transmembrane proteins"/>
    <property type="match status" value="1"/>
</dbReference>
<dbReference type="Gene3D" id="3.40.50.300">
    <property type="entry name" value="P-loop containing nucleotide triphosphate hydrolases"/>
    <property type="match status" value="2"/>
</dbReference>
<evidence type="ECO:0000256" key="10">
    <source>
        <dbReference type="ARBA" id="ARBA00022741"/>
    </source>
</evidence>
<evidence type="ECO:0000256" key="11">
    <source>
        <dbReference type="ARBA" id="ARBA00022801"/>
    </source>
</evidence>
<keyword evidence="35" id="KW-1185">Reference proteome</keyword>
<evidence type="ECO:0000256" key="6">
    <source>
        <dbReference type="ARBA" id="ARBA00022490"/>
    </source>
</evidence>
<dbReference type="EC" id="5.6.2.4" evidence="21"/>
<dbReference type="Pfam" id="PF00001">
    <property type="entry name" value="7tm_1"/>
    <property type="match status" value="1"/>
</dbReference>
<evidence type="ECO:0000256" key="12">
    <source>
        <dbReference type="ARBA" id="ARBA00022806"/>
    </source>
</evidence>
<name>A0A556UEZ6_BAGYA</name>